<evidence type="ECO:0000313" key="8">
    <source>
        <dbReference type="EMBL" id="QEN04906.1"/>
    </source>
</evidence>
<feature type="domain" description="Periplasmic binding protein" evidence="7">
    <location>
        <begin position="25"/>
        <end position="298"/>
    </location>
</feature>
<dbReference type="SUPFAM" id="SSF53822">
    <property type="entry name" value="Periplasmic binding protein-like I"/>
    <property type="match status" value="1"/>
</dbReference>
<dbReference type="PANTHER" id="PTHR46847:SF1">
    <property type="entry name" value="D-ALLOSE-BINDING PERIPLASMIC PROTEIN-RELATED"/>
    <property type="match status" value="1"/>
</dbReference>
<protein>
    <recommendedName>
        <fullName evidence="6">D-galactose/methyl-galactoside binding periplasmic protein MglB</fullName>
    </recommendedName>
</protein>
<accession>A0A5C1QE31</accession>
<comment type="subunit">
    <text evidence="5">The ABC transporter complex is composed of one ATP-binding protein (MglA), two transmembrane proteins (MglC) and a solute-binding protein (MglB).</text>
</comment>
<comment type="subcellular location">
    <subcellularLocation>
        <location evidence="1">Cell envelope</location>
    </subcellularLocation>
</comment>
<reference evidence="8 9" key="1">
    <citation type="submission" date="2019-02" db="EMBL/GenBank/DDBJ databases">
        <authorList>
            <person name="Fomenkov A."/>
            <person name="Dubinina G."/>
            <person name="Grabovich M."/>
            <person name="Vincze T."/>
            <person name="Roberts R.J."/>
        </authorList>
    </citation>
    <scope>NUCLEOTIDE SEQUENCE [LARGE SCALE GENOMIC DNA]</scope>
    <source>
        <strain evidence="8 9">P</strain>
    </source>
</reference>
<dbReference type="InterPro" id="IPR044085">
    <property type="entry name" value="MglB-like_PBP1"/>
</dbReference>
<dbReference type="InterPro" id="IPR028082">
    <property type="entry name" value="Peripla_BP_I"/>
</dbReference>
<dbReference type="Proteomes" id="UP000323824">
    <property type="component" value="Chromosome"/>
</dbReference>
<reference evidence="8 9" key="2">
    <citation type="submission" date="2019-09" db="EMBL/GenBank/DDBJ databases">
        <title>Complete Genome Sequence and Methylome Analysis of free living Spirochaetas.</title>
        <authorList>
            <person name="Leshcheva N."/>
            <person name="Mikheeva N."/>
        </authorList>
    </citation>
    <scope>NUCLEOTIDE SEQUENCE [LARGE SCALE GENOMIC DNA]</scope>
    <source>
        <strain evidence="8 9">P</strain>
    </source>
</reference>
<name>A0A5C1QE31_9SPIO</name>
<dbReference type="PANTHER" id="PTHR46847">
    <property type="entry name" value="D-ALLOSE-BINDING PERIPLASMIC PROTEIN-RELATED"/>
    <property type="match status" value="1"/>
</dbReference>
<dbReference type="CDD" id="cd01539">
    <property type="entry name" value="PBP1_GGBP"/>
    <property type="match status" value="1"/>
</dbReference>
<dbReference type="AlphaFoldDB" id="A0A5C1QE31"/>
<dbReference type="Gene3D" id="3.40.50.2300">
    <property type="match status" value="2"/>
</dbReference>
<evidence type="ECO:0000313" key="9">
    <source>
        <dbReference type="Proteomes" id="UP000323824"/>
    </source>
</evidence>
<proteinExistence type="inferred from homology"/>
<dbReference type="KEGG" id="sper:EW093_09365"/>
<evidence type="ECO:0000259" key="7">
    <source>
        <dbReference type="Pfam" id="PF13407"/>
    </source>
</evidence>
<sequence>MKKIIMIILSLLILSCSSKEKTVSIFIYNQKDNFIHEMSNYIQQGFNKNYKINIIDSENFQITQNEFIEERIKAKDDLLIINPVDRLGVYSIIKKLKKNNIPVIFFNREPLEKDMNLWDRVYYVGTKGEQSAHIQANLIMNRFGNNPKELNQYDINGNGIIEAIILKGEQGHQDAEIRTTEVVNTLKKDGYKLKILETSVANWSRSEAYDKTNQIIDSYQDQLELVISNNDSMAIGAIMALRQRGMFQKDKLWVPVVGIDGLQESEELIKNGYLYGTVVNDSKLQADAIIQLSQHILDPQKYKDVGYQLIDDKYILVDYRILQ</sequence>
<dbReference type="InterPro" id="IPR025997">
    <property type="entry name" value="SBP_2_dom"/>
</dbReference>
<evidence type="ECO:0000256" key="1">
    <source>
        <dbReference type="ARBA" id="ARBA00004196"/>
    </source>
</evidence>
<gene>
    <name evidence="8" type="ORF">EW093_09365</name>
</gene>
<dbReference type="GO" id="GO:0030313">
    <property type="term" value="C:cell envelope"/>
    <property type="evidence" value="ECO:0007669"/>
    <property type="project" value="UniProtKB-SubCell"/>
</dbReference>
<keyword evidence="4" id="KW-0732">Signal</keyword>
<evidence type="ECO:0000256" key="5">
    <source>
        <dbReference type="ARBA" id="ARBA00034323"/>
    </source>
</evidence>
<evidence type="ECO:0000256" key="6">
    <source>
        <dbReference type="ARBA" id="ARBA00034344"/>
    </source>
</evidence>
<dbReference type="EMBL" id="CP035807">
    <property type="protein sequence ID" value="QEN04906.1"/>
    <property type="molecule type" value="Genomic_DNA"/>
</dbReference>
<dbReference type="RefSeq" id="WP_149568147.1">
    <property type="nucleotide sequence ID" value="NZ_CP035807.1"/>
</dbReference>
<dbReference type="OrthoDB" id="9769193at2"/>
<evidence type="ECO:0000256" key="3">
    <source>
        <dbReference type="ARBA" id="ARBA00022723"/>
    </source>
</evidence>
<dbReference type="Pfam" id="PF13407">
    <property type="entry name" value="Peripla_BP_4"/>
    <property type="match status" value="1"/>
</dbReference>
<dbReference type="PROSITE" id="PS51257">
    <property type="entry name" value="PROKAR_LIPOPROTEIN"/>
    <property type="match status" value="1"/>
</dbReference>
<dbReference type="GO" id="GO:0046872">
    <property type="term" value="F:metal ion binding"/>
    <property type="evidence" value="ECO:0007669"/>
    <property type="project" value="UniProtKB-KW"/>
</dbReference>
<organism evidence="8 9">
    <name type="scientific">Thiospirochaeta perfilievii</name>
    <dbReference type="NCBI Taxonomy" id="252967"/>
    <lineage>
        <taxon>Bacteria</taxon>
        <taxon>Pseudomonadati</taxon>
        <taxon>Spirochaetota</taxon>
        <taxon>Spirochaetia</taxon>
        <taxon>Spirochaetales</taxon>
        <taxon>Spirochaetaceae</taxon>
        <taxon>Thiospirochaeta</taxon>
    </lineage>
</organism>
<keyword evidence="3" id="KW-0479">Metal-binding</keyword>
<keyword evidence="9" id="KW-1185">Reference proteome</keyword>
<dbReference type="GO" id="GO:0030246">
    <property type="term" value="F:carbohydrate binding"/>
    <property type="evidence" value="ECO:0007669"/>
    <property type="project" value="InterPro"/>
</dbReference>
<evidence type="ECO:0000256" key="2">
    <source>
        <dbReference type="ARBA" id="ARBA00007639"/>
    </source>
</evidence>
<comment type="similarity">
    <text evidence="2">Belongs to the bacterial solute-binding protein 2 family.</text>
</comment>
<evidence type="ECO:0000256" key="4">
    <source>
        <dbReference type="ARBA" id="ARBA00022729"/>
    </source>
</evidence>